<evidence type="ECO:0000313" key="7">
    <source>
        <dbReference type="EMBL" id="AEM39908.1"/>
    </source>
</evidence>
<dbReference type="CDD" id="cd15904">
    <property type="entry name" value="TSPO_MBR"/>
    <property type="match status" value="1"/>
</dbReference>
<dbReference type="FunFam" id="1.20.1260.100:FF:000001">
    <property type="entry name" value="translocator protein 2"/>
    <property type="match status" value="1"/>
</dbReference>
<feature type="transmembrane region" description="Helical" evidence="6">
    <location>
        <begin position="43"/>
        <end position="64"/>
    </location>
</feature>
<dbReference type="EMBL" id="CP002018">
    <property type="protein sequence ID" value="AEM39908.1"/>
    <property type="molecule type" value="Genomic_DNA"/>
</dbReference>
<comment type="subcellular location">
    <subcellularLocation>
        <location evidence="1">Membrane</location>
        <topology evidence="1">Multi-pass membrane protein</topology>
    </subcellularLocation>
</comment>
<dbReference type="HOGENOM" id="CLU_091805_2_0_5"/>
<feature type="transmembrane region" description="Helical" evidence="6">
    <location>
        <begin position="71"/>
        <end position="90"/>
    </location>
</feature>
<evidence type="ECO:0000313" key="8">
    <source>
        <dbReference type="Proteomes" id="UP000000692"/>
    </source>
</evidence>
<name>F9Y7U2_KETVW</name>
<evidence type="ECO:0000256" key="5">
    <source>
        <dbReference type="ARBA" id="ARBA00023136"/>
    </source>
</evidence>
<dbReference type="OrthoDB" id="9795496at2"/>
<comment type="similarity">
    <text evidence="2">Belongs to the TspO/BZRP family.</text>
</comment>
<keyword evidence="4 6" id="KW-1133">Transmembrane helix</keyword>
<dbReference type="PANTHER" id="PTHR10057">
    <property type="entry name" value="PERIPHERAL-TYPE BENZODIAZEPINE RECEPTOR"/>
    <property type="match status" value="1"/>
</dbReference>
<evidence type="ECO:0000256" key="3">
    <source>
        <dbReference type="ARBA" id="ARBA00022692"/>
    </source>
</evidence>
<evidence type="ECO:0000256" key="1">
    <source>
        <dbReference type="ARBA" id="ARBA00004141"/>
    </source>
</evidence>
<proteinExistence type="inferred from homology"/>
<reference evidence="7 8" key="1">
    <citation type="journal article" date="2011" name="J. Bacteriol.">
        <title>Complete genome sequence of the industrial strain Ketogulonicigenium vulgare WSH-001.</title>
        <authorList>
            <person name="Liu L."/>
            <person name="Li Y."/>
            <person name="Zhang J."/>
            <person name="Zhou Z."/>
            <person name="Liu J."/>
            <person name="Li X."/>
            <person name="Zhou J."/>
            <person name="Du G."/>
            <person name="Wang L."/>
            <person name="Chen J."/>
        </authorList>
    </citation>
    <scope>NUCLEOTIDE SEQUENCE [LARGE SCALE GENOMIC DNA]</scope>
    <source>
        <strain evidence="7 8">WSH-001</strain>
    </source>
</reference>
<protein>
    <submittedName>
        <fullName evidence="7">TspO and MBR-like protein</fullName>
    </submittedName>
</protein>
<evidence type="ECO:0000256" key="4">
    <source>
        <dbReference type="ARBA" id="ARBA00022989"/>
    </source>
</evidence>
<dbReference type="PANTHER" id="PTHR10057:SF0">
    <property type="entry name" value="TRANSLOCATOR PROTEIN"/>
    <property type="match status" value="1"/>
</dbReference>
<organism evidence="7 8">
    <name type="scientific">Ketogulonicigenium vulgare (strain WSH-001)</name>
    <dbReference type="NCBI Taxonomy" id="759362"/>
    <lineage>
        <taxon>Bacteria</taxon>
        <taxon>Pseudomonadati</taxon>
        <taxon>Pseudomonadota</taxon>
        <taxon>Alphaproteobacteria</taxon>
        <taxon>Rhodobacterales</taxon>
        <taxon>Roseobacteraceae</taxon>
        <taxon>Ketogulonicigenium</taxon>
    </lineage>
</organism>
<dbReference type="InterPro" id="IPR038330">
    <property type="entry name" value="TspO/MBR-related_sf"/>
</dbReference>
<keyword evidence="5 6" id="KW-0472">Membrane</keyword>
<accession>F9Y7U2</accession>
<sequence>MMDLMVFGALLVGVMAAGISGMLFQPGNWYTALRKPSWTPPPIAFPIAWTVLYLLMCVAGARVAGKSGADVALAFMAGQLAVNVLWTPVFFGLHRIRIGMGVIILLWLMVLGTLVLHWRIDWLAGLMLVPYLVWLTYAAALNLMIIRLNPFVVPIDPGQLRVGESGR</sequence>
<dbReference type="Pfam" id="PF03073">
    <property type="entry name" value="TspO_MBR"/>
    <property type="match status" value="1"/>
</dbReference>
<keyword evidence="8" id="KW-1185">Reference proteome</keyword>
<dbReference type="PIRSF" id="PIRSF005859">
    <property type="entry name" value="PBR"/>
    <property type="match status" value="1"/>
</dbReference>
<dbReference type="Gene3D" id="1.20.1260.100">
    <property type="entry name" value="TspO/MBR protein"/>
    <property type="match status" value="1"/>
</dbReference>
<dbReference type="AlphaFoldDB" id="F9Y7U2"/>
<keyword evidence="3 6" id="KW-0812">Transmembrane</keyword>
<feature type="transmembrane region" description="Helical" evidence="6">
    <location>
        <begin position="123"/>
        <end position="146"/>
    </location>
</feature>
<dbReference type="NCBIfam" id="NF047825">
    <property type="entry name" value="T-richsensTspOAlph"/>
    <property type="match status" value="1"/>
</dbReference>
<dbReference type="KEGG" id="kvl:KVU_0069"/>
<dbReference type="eggNOG" id="COG3476">
    <property type="taxonomic scope" value="Bacteria"/>
</dbReference>
<dbReference type="GO" id="GO:0033013">
    <property type="term" value="P:tetrapyrrole metabolic process"/>
    <property type="evidence" value="ECO:0007669"/>
    <property type="project" value="UniProtKB-ARBA"/>
</dbReference>
<dbReference type="GO" id="GO:0016020">
    <property type="term" value="C:membrane"/>
    <property type="evidence" value="ECO:0007669"/>
    <property type="project" value="UniProtKB-SubCell"/>
</dbReference>
<feature type="transmembrane region" description="Helical" evidence="6">
    <location>
        <begin position="96"/>
        <end position="116"/>
    </location>
</feature>
<gene>
    <name evidence="7" type="primary">crtK</name>
    <name evidence="7" type="ordered locus">KVU_0069</name>
</gene>
<evidence type="ECO:0000256" key="6">
    <source>
        <dbReference type="SAM" id="Phobius"/>
    </source>
</evidence>
<dbReference type="InterPro" id="IPR004307">
    <property type="entry name" value="TspO_MBR"/>
</dbReference>
<dbReference type="Proteomes" id="UP000000692">
    <property type="component" value="Chromosome"/>
</dbReference>
<evidence type="ECO:0000256" key="2">
    <source>
        <dbReference type="ARBA" id="ARBA00007524"/>
    </source>
</evidence>